<evidence type="ECO:0000313" key="4">
    <source>
        <dbReference type="Proteomes" id="UP000183253"/>
    </source>
</evidence>
<name>A0A1H4AWR1_9BACT</name>
<dbReference type="AlphaFoldDB" id="A0A1H4AWR1"/>
<sequence>MIEKIKQNPRLRRLTLWLLTPSKRPRPRWWLRLLRPLLHPAGKGSKICSHARADIFPWHRFVLERDAQIEDFAVVNNGAGDVRIGEGSRVGVGSVVVGPVDIGRYVFLGQHVSVQGLIHGYEDVTQDPNLQPLMLRPVKVGDYTHLGTNSTIMAGVTIGERCQIGAGSVVTKDIPPYTVAVGNPARAVKRYDFEKKEWVRV</sequence>
<dbReference type="EMBL" id="FNRI01000003">
    <property type="protein sequence ID" value="SEA40321.1"/>
    <property type="molecule type" value="Genomic_DNA"/>
</dbReference>
<keyword evidence="2 3" id="KW-0808">Transferase</keyword>
<evidence type="ECO:0000256" key="1">
    <source>
        <dbReference type="ARBA" id="ARBA00007274"/>
    </source>
</evidence>
<dbReference type="PANTHER" id="PTHR23416">
    <property type="entry name" value="SIALIC ACID SYNTHASE-RELATED"/>
    <property type="match status" value="1"/>
</dbReference>
<dbReference type="GO" id="GO:0008374">
    <property type="term" value="F:O-acyltransferase activity"/>
    <property type="evidence" value="ECO:0007669"/>
    <property type="project" value="TreeGrafter"/>
</dbReference>
<dbReference type="STRING" id="1033731.SAMN05444145_103148"/>
<dbReference type="InterPro" id="IPR051159">
    <property type="entry name" value="Hexapeptide_acetyltransf"/>
</dbReference>
<keyword evidence="4" id="KW-1185">Reference proteome</keyword>
<dbReference type="InterPro" id="IPR001451">
    <property type="entry name" value="Hexapep"/>
</dbReference>
<dbReference type="PANTHER" id="PTHR23416:SF23">
    <property type="entry name" value="ACETYLTRANSFERASE C18B11.09C-RELATED"/>
    <property type="match status" value="1"/>
</dbReference>
<dbReference type="OrthoDB" id="9812571at2"/>
<dbReference type="RefSeq" id="WP_010261525.1">
    <property type="nucleotide sequence ID" value="NZ_CAEG01000010.1"/>
</dbReference>
<accession>A0A1H4AWR1</accession>
<evidence type="ECO:0000256" key="2">
    <source>
        <dbReference type="ARBA" id="ARBA00022679"/>
    </source>
</evidence>
<organism evidence="3 4">
    <name type="scientific">Alistipes timonensis JC136</name>
    <dbReference type="NCBI Taxonomy" id="1033731"/>
    <lineage>
        <taxon>Bacteria</taxon>
        <taxon>Pseudomonadati</taxon>
        <taxon>Bacteroidota</taxon>
        <taxon>Bacteroidia</taxon>
        <taxon>Bacteroidales</taxon>
        <taxon>Rikenellaceae</taxon>
        <taxon>Alistipes</taxon>
    </lineage>
</organism>
<dbReference type="GO" id="GO:0005829">
    <property type="term" value="C:cytosol"/>
    <property type="evidence" value="ECO:0007669"/>
    <property type="project" value="TreeGrafter"/>
</dbReference>
<evidence type="ECO:0000313" key="3">
    <source>
        <dbReference type="EMBL" id="SEA40321.1"/>
    </source>
</evidence>
<dbReference type="Gene3D" id="2.160.10.10">
    <property type="entry name" value="Hexapeptide repeat proteins"/>
    <property type="match status" value="1"/>
</dbReference>
<proteinExistence type="inferred from homology"/>
<reference evidence="3 4" key="1">
    <citation type="submission" date="2016-10" db="EMBL/GenBank/DDBJ databases">
        <authorList>
            <person name="de Groot N.N."/>
        </authorList>
    </citation>
    <scope>NUCLEOTIDE SEQUENCE [LARGE SCALE GENOMIC DNA]</scope>
    <source>
        <strain evidence="3 4">DSM 25383</strain>
    </source>
</reference>
<dbReference type="CDD" id="cd04647">
    <property type="entry name" value="LbH_MAT_like"/>
    <property type="match status" value="1"/>
</dbReference>
<dbReference type="Pfam" id="PF14602">
    <property type="entry name" value="Hexapep_2"/>
    <property type="match status" value="1"/>
</dbReference>
<gene>
    <name evidence="3" type="ORF">SAMN05444145_103148</name>
</gene>
<dbReference type="SUPFAM" id="SSF51161">
    <property type="entry name" value="Trimeric LpxA-like enzymes"/>
    <property type="match status" value="1"/>
</dbReference>
<dbReference type="Pfam" id="PF00132">
    <property type="entry name" value="Hexapep"/>
    <property type="match status" value="1"/>
</dbReference>
<dbReference type="InterPro" id="IPR011004">
    <property type="entry name" value="Trimer_LpxA-like_sf"/>
</dbReference>
<dbReference type="Proteomes" id="UP000183253">
    <property type="component" value="Unassembled WGS sequence"/>
</dbReference>
<comment type="similarity">
    <text evidence="1">Belongs to the transferase hexapeptide repeat family.</text>
</comment>
<protein>
    <submittedName>
        <fullName evidence="3">Transferase hexapeptide (Six repeat-containing protein)</fullName>
    </submittedName>
</protein>